<dbReference type="Pfam" id="PF07963">
    <property type="entry name" value="N_methyl"/>
    <property type="match status" value="1"/>
</dbReference>
<dbReference type="Gene3D" id="3.30.700.10">
    <property type="entry name" value="Glycoprotein, Type 4 Pilin"/>
    <property type="match status" value="1"/>
</dbReference>
<comment type="caution">
    <text evidence="7">The sequence shown here is derived from an EMBL/GenBank/DDBJ whole genome shotgun (WGS) entry which is preliminary data.</text>
</comment>
<evidence type="ECO:0000313" key="7">
    <source>
        <dbReference type="EMBL" id="MBI2875344.1"/>
    </source>
</evidence>
<dbReference type="AlphaFoldDB" id="A0A932CLH7"/>
<accession>A0A932CLH7</accession>
<dbReference type="Proteomes" id="UP000769766">
    <property type="component" value="Unassembled WGS sequence"/>
</dbReference>
<keyword evidence="5 6" id="KW-0472">Membrane</keyword>
<name>A0A932CLH7_UNCTE</name>
<sequence>MIERGEEKEKWVEGFTLIELMIVVAIIGLLVSLAVPNFVKFHYKAKQAEIKRNLGIIRQLEEAYATEHEVYLAVAAYHPGGASSGRQSWNSATTDFSILGFEPKGGVYFDYKVDNVSGNESFVAYGRGDLDGDSSYNIWTMNQAGILTNTNPSQF</sequence>
<keyword evidence="2" id="KW-0488">Methylation</keyword>
<dbReference type="InterPro" id="IPR012902">
    <property type="entry name" value="N_methyl_site"/>
</dbReference>
<dbReference type="PANTHER" id="PTHR30093:SF44">
    <property type="entry name" value="TYPE II SECRETION SYSTEM CORE PROTEIN G"/>
    <property type="match status" value="1"/>
</dbReference>
<dbReference type="PROSITE" id="PS00409">
    <property type="entry name" value="PROKAR_NTER_METHYL"/>
    <property type="match status" value="1"/>
</dbReference>
<keyword evidence="3 6" id="KW-0812">Transmembrane</keyword>
<evidence type="ECO:0000256" key="3">
    <source>
        <dbReference type="ARBA" id="ARBA00022692"/>
    </source>
</evidence>
<evidence type="ECO:0000313" key="8">
    <source>
        <dbReference type="Proteomes" id="UP000769766"/>
    </source>
</evidence>
<dbReference type="SUPFAM" id="SSF54523">
    <property type="entry name" value="Pili subunits"/>
    <property type="match status" value="1"/>
</dbReference>
<gene>
    <name evidence="7" type="ORF">HYY20_00505</name>
</gene>
<protein>
    <submittedName>
        <fullName evidence="7">Type II secretion system protein</fullName>
    </submittedName>
</protein>
<organism evidence="7 8">
    <name type="scientific">Tectimicrobiota bacterium</name>
    <dbReference type="NCBI Taxonomy" id="2528274"/>
    <lineage>
        <taxon>Bacteria</taxon>
        <taxon>Pseudomonadati</taxon>
        <taxon>Nitrospinota/Tectimicrobiota group</taxon>
        <taxon>Candidatus Tectimicrobiota</taxon>
    </lineage>
</organism>
<evidence type="ECO:0000256" key="2">
    <source>
        <dbReference type="ARBA" id="ARBA00022481"/>
    </source>
</evidence>
<evidence type="ECO:0000256" key="1">
    <source>
        <dbReference type="ARBA" id="ARBA00004167"/>
    </source>
</evidence>
<keyword evidence="4 6" id="KW-1133">Transmembrane helix</keyword>
<reference evidence="7" key="1">
    <citation type="submission" date="2020-07" db="EMBL/GenBank/DDBJ databases">
        <title>Huge and variable diversity of episymbiotic CPR bacteria and DPANN archaea in groundwater ecosystems.</title>
        <authorList>
            <person name="He C.Y."/>
            <person name="Keren R."/>
            <person name="Whittaker M."/>
            <person name="Farag I.F."/>
            <person name="Doudna J."/>
            <person name="Cate J.H.D."/>
            <person name="Banfield J.F."/>
        </authorList>
    </citation>
    <scope>NUCLEOTIDE SEQUENCE</scope>
    <source>
        <strain evidence="7">NC_groundwater_672_Ag_B-0.1um_62_36</strain>
    </source>
</reference>
<dbReference type="NCBIfam" id="TIGR02532">
    <property type="entry name" value="IV_pilin_GFxxxE"/>
    <property type="match status" value="1"/>
</dbReference>
<evidence type="ECO:0000256" key="5">
    <source>
        <dbReference type="ARBA" id="ARBA00023136"/>
    </source>
</evidence>
<dbReference type="InterPro" id="IPR045584">
    <property type="entry name" value="Pilin-like"/>
</dbReference>
<comment type="subcellular location">
    <subcellularLocation>
        <location evidence="1">Membrane</location>
        <topology evidence="1">Single-pass membrane protein</topology>
    </subcellularLocation>
</comment>
<evidence type="ECO:0000256" key="6">
    <source>
        <dbReference type="SAM" id="Phobius"/>
    </source>
</evidence>
<proteinExistence type="predicted"/>
<dbReference type="GO" id="GO:0016020">
    <property type="term" value="C:membrane"/>
    <property type="evidence" value="ECO:0007669"/>
    <property type="project" value="UniProtKB-SubCell"/>
</dbReference>
<feature type="transmembrane region" description="Helical" evidence="6">
    <location>
        <begin position="20"/>
        <end position="39"/>
    </location>
</feature>
<evidence type="ECO:0000256" key="4">
    <source>
        <dbReference type="ARBA" id="ARBA00022989"/>
    </source>
</evidence>
<dbReference type="EMBL" id="JACPRF010000017">
    <property type="protein sequence ID" value="MBI2875344.1"/>
    <property type="molecule type" value="Genomic_DNA"/>
</dbReference>
<dbReference type="PANTHER" id="PTHR30093">
    <property type="entry name" value="GENERAL SECRETION PATHWAY PROTEIN G"/>
    <property type="match status" value="1"/>
</dbReference>